<dbReference type="RefSeq" id="WP_372822968.1">
    <property type="nucleotide sequence ID" value="NZ_JARRIF010000001.1"/>
</dbReference>
<sequence length="53" mass="6241">MKVKVRAKVRLRDLEKCIKEAALRAVVDEVTRISGDFVEELFHPGFWERLRTV</sequence>
<evidence type="ECO:0000313" key="2">
    <source>
        <dbReference type="Proteomes" id="UP001571980"/>
    </source>
</evidence>
<organism evidence="1 2">
    <name type="scientific">Pyrococcus kukulkanii</name>
    <dbReference type="NCBI Taxonomy" id="1609559"/>
    <lineage>
        <taxon>Archaea</taxon>
        <taxon>Methanobacteriati</taxon>
        <taxon>Methanobacteriota</taxon>
        <taxon>Thermococci</taxon>
        <taxon>Thermococcales</taxon>
        <taxon>Thermococcaceae</taxon>
        <taxon>Pyrococcus</taxon>
    </lineage>
</organism>
<reference evidence="1 2" key="1">
    <citation type="submission" date="2023-03" db="EMBL/GenBank/DDBJ databases">
        <title>Speciation in Pyrococcus: adaptation to high temperature as a mechanism.</title>
        <authorList>
            <person name="Gu J."/>
        </authorList>
    </citation>
    <scope>NUCLEOTIDE SEQUENCE [LARGE SCALE GENOMIC DNA]</scope>
    <source>
        <strain evidence="1 2">LMOA34</strain>
    </source>
</reference>
<keyword evidence="2" id="KW-1185">Reference proteome</keyword>
<comment type="caution">
    <text evidence="1">The sequence shown here is derived from an EMBL/GenBank/DDBJ whole genome shotgun (WGS) entry which is preliminary data.</text>
</comment>
<protein>
    <recommendedName>
        <fullName evidence="3">Transposase</fullName>
    </recommendedName>
</protein>
<evidence type="ECO:0008006" key="3">
    <source>
        <dbReference type="Google" id="ProtNLM"/>
    </source>
</evidence>
<name>A0ABV4T008_9EURY</name>
<dbReference type="Proteomes" id="UP001571980">
    <property type="component" value="Unassembled WGS sequence"/>
</dbReference>
<accession>A0ABV4T008</accession>
<dbReference type="EMBL" id="JARRIG010000001">
    <property type="protein sequence ID" value="MFA4803192.1"/>
    <property type="molecule type" value="Genomic_DNA"/>
</dbReference>
<gene>
    <name evidence="1" type="ORF">P8X34_00235</name>
</gene>
<evidence type="ECO:0000313" key="1">
    <source>
        <dbReference type="EMBL" id="MFA4803192.1"/>
    </source>
</evidence>
<proteinExistence type="predicted"/>